<dbReference type="EMBL" id="AP021874">
    <property type="protein sequence ID" value="BBO66291.1"/>
    <property type="molecule type" value="Genomic_DNA"/>
</dbReference>
<evidence type="ECO:0000256" key="2">
    <source>
        <dbReference type="ARBA" id="ARBA00022801"/>
    </source>
</evidence>
<feature type="domain" description="Helicase ATP-binding" evidence="5">
    <location>
        <begin position="150"/>
        <end position="281"/>
    </location>
</feature>
<dbReference type="GO" id="GO:0004386">
    <property type="term" value="F:helicase activity"/>
    <property type="evidence" value="ECO:0007669"/>
    <property type="project" value="UniProtKB-KW"/>
</dbReference>
<protein>
    <submittedName>
        <fullName evidence="7">DEAD/DEAH box helicase</fullName>
    </submittedName>
</protein>
<dbReference type="SMART" id="SM00487">
    <property type="entry name" value="DEXDc"/>
    <property type="match status" value="1"/>
</dbReference>
<keyword evidence="8" id="KW-1185">Reference proteome</keyword>
<proteinExistence type="predicted"/>
<dbReference type="PROSITE" id="PS51194">
    <property type="entry name" value="HELICASE_CTER"/>
    <property type="match status" value="1"/>
</dbReference>
<feature type="domain" description="Helicase C-terminal" evidence="6">
    <location>
        <begin position="376"/>
        <end position="583"/>
    </location>
</feature>
<evidence type="ECO:0000256" key="4">
    <source>
        <dbReference type="ARBA" id="ARBA00022840"/>
    </source>
</evidence>
<keyword evidence="1" id="KW-0547">Nucleotide-binding</keyword>
<keyword evidence="3 7" id="KW-0347">Helicase</keyword>
<organism evidence="7 8">
    <name type="scientific">Desulfosarcina alkanivorans</name>
    <dbReference type="NCBI Taxonomy" id="571177"/>
    <lineage>
        <taxon>Bacteria</taxon>
        <taxon>Pseudomonadati</taxon>
        <taxon>Thermodesulfobacteriota</taxon>
        <taxon>Desulfobacteria</taxon>
        <taxon>Desulfobacterales</taxon>
        <taxon>Desulfosarcinaceae</taxon>
        <taxon>Desulfosarcina</taxon>
    </lineage>
</organism>
<dbReference type="InterPro" id="IPR014001">
    <property type="entry name" value="Helicase_ATP-bd"/>
</dbReference>
<dbReference type="AlphaFoldDB" id="A0A5K7YHT0"/>
<dbReference type="GO" id="GO:0003676">
    <property type="term" value="F:nucleic acid binding"/>
    <property type="evidence" value="ECO:0007669"/>
    <property type="project" value="InterPro"/>
</dbReference>
<evidence type="ECO:0000313" key="8">
    <source>
        <dbReference type="Proteomes" id="UP000427906"/>
    </source>
</evidence>
<dbReference type="OrthoDB" id="9815222at2"/>
<keyword evidence="4" id="KW-0067">ATP-binding</keyword>
<keyword evidence="2" id="KW-0378">Hydrolase</keyword>
<dbReference type="InterPro" id="IPR050474">
    <property type="entry name" value="Hel308_SKI2-like"/>
</dbReference>
<dbReference type="Proteomes" id="UP000427906">
    <property type="component" value="Chromosome"/>
</dbReference>
<dbReference type="SMART" id="SM00490">
    <property type="entry name" value="HELICc"/>
    <property type="match status" value="1"/>
</dbReference>
<gene>
    <name evidence="7" type="ORF">DSCA_02210</name>
</gene>
<evidence type="ECO:0000256" key="3">
    <source>
        <dbReference type="ARBA" id="ARBA00022806"/>
    </source>
</evidence>
<dbReference type="InterPro" id="IPR027417">
    <property type="entry name" value="P-loop_NTPase"/>
</dbReference>
<dbReference type="KEGG" id="dalk:DSCA_02210"/>
<evidence type="ECO:0000259" key="6">
    <source>
        <dbReference type="PROSITE" id="PS51194"/>
    </source>
</evidence>
<dbReference type="InterPro" id="IPR011545">
    <property type="entry name" value="DEAD/DEAH_box_helicase_dom"/>
</dbReference>
<dbReference type="Pfam" id="PF00271">
    <property type="entry name" value="Helicase_C"/>
    <property type="match status" value="1"/>
</dbReference>
<dbReference type="SUPFAM" id="SSF52540">
    <property type="entry name" value="P-loop containing nucleoside triphosphate hydrolases"/>
    <property type="match status" value="1"/>
</dbReference>
<evidence type="ECO:0000256" key="1">
    <source>
        <dbReference type="ARBA" id="ARBA00022741"/>
    </source>
</evidence>
<name>A0A5K7YHT0_9BACT</name>
<dbReference type="PANTHER" id="PTHR47961:SF6">
    <property type="entry name" value="DNA-DIRECTED DNA POLYMERASE"/>
    <property type="match status" value="1"/>
</dbReference>
<dbReference type="RefSeq" id="WP_155314691.1">
    <property type="nucleotide sequence ID" value="NZ_AP021874.1"/>
</dbReference>
<dbReference type="Pfam" id="PF00270">
    <property type="entry name" value="DEAD"/>
    <property type="match status" value="1"/>
</dbReference>
<dbReference type="Gene3D" id="3.40.50.300">
    <property type="entry name" value="P-loop containing nucleotide triphosphate hydrolases"/>
    <property type="match status" value="2"/>
</dbReference>
<dbReference type="PANTHER" id="PTHR47961">
    <property type="entry name" value="DNA POLYMERASE THETA, PUTATIVE (AFU_ORTHOLOGUE AFUA_1G05260)-RELATED"/>
    <property type="match status" value="1"/>
</dbReference>
<dbReference type="GO" id="GO:0005524">
    <property type="term" value="F:ATP binding"/>
    <property type="evidence" value="ECO:0007669"/>
    <property type="project" value="UniProtKB-KW"/>
</dbReference>
<evidence type="ECO:0000313" key="7">
    <source>
        <dbReference type="EMBL" id="BBO66291.1"/>
    </source>
</evidence>
<dbReference type="InterPro" id="IPR001650">
    <property type="entry name" value="Helicase_C-like"/>
</dbReference>
<dbReference type="GO" id="GO:0016787">
    <property type="term" value="F:hydrolase activity"/>
    <property type="evidence" value="ECO:0007669"/>
    <property type="project" value="UniProtKB-KW"/>
</dbReference>
<reference evidence="7 8" key="1">
    <citation type="submission" date="2019-11" db="EMBL/GenBank/DDBJ databases">
        <title>Comparative genomics of hydrocarbon-degrading Desulfosarcina strains.</title>
        <authorList>
            <person name="Watanabe M."/>
            <person name="Kojima H."/>
            <person name="Fukui M."/>
        </authorList>
    </citation>
    <scope>NUCLEOTIDE SEQUENCE [LARGE SCALE GENOMIC DNA]</scope>
    <source>
        <strain evidence="7 8">PL12</strain>
    </source>
</reference>
<dbReference type="PROSITE" id="PS51192">
    <property type="entry name" value="HELICASE_ATP_BIND_1"/>
    <property type="match status" value="1"/>
</dbReference>
<evidence type="ECO:0000259" key="5">
    <source>
        <dbReference type="PROSITE" id="PS51192"/>
    </source>
</evidence>
<accession>A0A5K7YHT0</accession>
<sequence length="848" mass="96022">MPTGLDLKLETLYERLIVHHVRHQLPGNALSEDEAMSQYDYNRLMSFASWLALKEDQGDQAKAYEIATRTAEMIQNSNEPLLKAAAVILSRLGNFPGRQLLQKRFNCFENKKDSSSMYLGFETIARECENTVEVTPNKPFLLTNFQKRLFDGLSTGLSLSVSAPTSAGKSFVLCLDTIRRLRENAGASIVFVVPTRALIRQIADKISRELKEAGLSQVPVRCVPLPIERSEAKCGIVYVLTQERLLSLLFSDQGQQWITTLIIDEAQGVKDGSRGILLQSAIEEVHDRFPTAEIIFSSPLIRNPEYLLMLFNTSDSGAYFTEIHSPVSQNIILLSDVKGKPSQANFELLMNSKRADLGLWDLTFRLRGPKFVQQAALARAITQKNDCTILYANFPKNTEKLADALLSDDSNEIQIEQEVLEFIDFLKEHIHPKYPLINHLPHGVAYHYGFMPGIVRSRVEDLFISGKLRFICCTSTLLQGVNLPARNIIIENPRKGLGVPMQRGDFLNLAGRAGRLLEEFHGNIWCIRGDEWDLPEGSNEPCFQGEILQEVSSAFEKVLSDGGTLVQKTLDGEVLPEKENDLAIGALGKLFADFIQVDKDLDTSRYSNDNNKEKLKETKEKCAAIKVDMPNWVFKRNPTIHPARLQQLHDHLIIQPDIEEWIPLLPHETGFNMRMKRIFRAVEINLSLVDNESYTFDAWLASQWVHDQPLRAIIENQIRRKNDPPRDVIYDILDALENRIRYRYVKHTRAYQDVLIVILEDSGKSDLIETVRPLHLFLECGASSTVALNLMSLGISRTTSLLLKGVIQFPEESSPEECFDVLRRINLNNLNISSLCKRELINIVGSKI</sequence>